<accession>A0ABR4M9J2</accession>
<dbReference type="RefSeq" id="XP_070856119.1">
    <property type="nucleotide sequence ID" value="XM_071001653.1"/>
</dbReference>
<proteinExistence type="predicted"/>
<dbReference type="GeneID" id="98121457"/>
<feature type="chain" id="PRO_5046540338" evidence="1">
    <location>
        <begin position="19"/>
        <end position="281"/>
    </location>
</feature>
<dbReference type="EMBL" id="JABSNW010000009">
    <property type="protein sequence ID" value="KAL2884938.1"/>
    <property type="molecule type" value="Genomic_DNA"/>
</dbReference>
<protein>
    <submittedName>
        <fullName evidence="2">Uncharacterized protein</fullName>
    </submittedName>
</protein>
<feature type="signal peptide" evidence="1">
    <location>
        <begin position="1"/>
        <end position="18"/>
    </location>
</feature>
<sequence>MKLSLASFPLAISALNLALPIRLDYHGYQVIRSGYIDAVLPRGVDAGYEYLDIFGFYSWMKAVVIYSADDYKEPKRDDKLSMTEIYDDLAEDRNIKLKDVEWVISEVGDDASTNTLIDNFRQNRKLFYLDEFTIYPGDTEWNAISHNLHFQRATLIKGRAAAKVLVRNIERKMLGGLYQFVYLHFHFPMSEFEEPEDTASVSVNDKLNDGLGSVRPSEWKKELRKLLELDRESDEVAEGILTTFLDGQEEQEVESLLAMNKELAQLFPELRQENDNSISST</sequence>
<reference evidence="2 3" key="1">
    <citation type="submission" date="2020-05" db="EMBL/GenBank/DDBJ databases">
        <title>Ceratocystis lukuohia genome.</title>
        <authorList>
            <person name="Harrington T.C."/>
            <person name="Kim K."/>
            <person name="Mayers C.G."/>
        </authorList>
    </citation>
    <scope>NUCLEOTIDE SEQUENCE [LARGE SCALE GENOMIC DNA]</scope>
    <source>
        <strain evidence="2 3">C4212</strain>
    </source>
</reference>
<comment type="caution">
    <text evidence="2">The sequence shown here is derived from an EMBL/GenBank/DDBJ whole genome shotgun (WGS) entry which is preliminary data.</text>
</comment>
<evidence type="ECO:0000313" key="2">
    <source>
        <dbReference type="EMBL" id="KAL2884938.1"/>
    </source>
</evidence>
<evidence type="ECO:0000256" key="1">
    <source>
        <dbReference type="SAM" id="SignalP"/>
    </source>
</evidence>
<dbReference type="Proteomes" id="UP001610728">
    <property type="component" value="Unassembled WGS sequence"/>
</dbReference>
<gene>
    <name evidence="2" type="ORF">HOO65_090233</name>
</gene>
<evidence type="ECO:0000313" key="3">
    <source>
        <dbReference type="Proteomes" id="UP001610728"/>
    </source>
</evidence>
<keyword evidence="3" id="KW-1185">Reference proteome</keyword>
<name>A0ABR4M9J2_9PEZI</name>
<organism evidence="2 3">
    <name type="scientific">Ceratocystis lukuohia</name>
    <dbReference type="NCBI Taxonomy" id="2019550"/>
    <lineage>
        <taxon>Eukaryota</taxon>
        <taxon>Fungi</taxon>
        <taxon>Dikarya</taxon>
        <taxon>Ascomycota</taxon>
        <taxon>Pezizomycotina</taxon>
        <taxon>Sordariomycetes</taxon>
        <taxon>Hypocreomycetidae</taxon>
        <taxon>Microascales</taxon>
        <taxon>Ceratocystidaceae</taxon>
        <taxon>Ceratocystis</taxon>
    </lineage>
</organism>
<keyword evidence="1" id="KW-0732">Signal</keyword>